<evidence type="ECO:0000313" key="4">
    <source>
        <dbReference type="Proteomes" id="UP000434342"/>
    </source>
</evidence>
<sequence length="369" mass="37769">METTMRAYRDEMDRVSLSSARKSQMAQAVASAALSATDATAQGAKNGARRPATRGKAAGARRRPRFAIAAVAAGLALAVGLGGYAYASGQLVSVASAFDDVFLGSTAPTKVKNKVGRPVDAVATSDGVTISADAIMGDEHNYAVVYSIRRADGKPLGKVGTGANGELTIDGKTLQADFDQSVDGASGAGGASYFYDADPSDNAIQMVTKMTTDTNVIGATMRTSFRGITLQDSDYHTAGTIATGSWDLKFKLNYQSDSVGLKPAGTLTVAGTGGSVQGVSVSPIGITIDYTVNGTEEAPASGRWSPKYLDLGDITVTMRDGTTMTVPSGAASSSEKDGRTVISMGSFFDSVIDPGDVASVSFVGVTATA</sequence>
<proteinExistence type="predicted"/>
<feature type="region of interest" description="Disordered" evidence="1">
    <location>
        <begin position="40"/>
        <end position="59"/>
    </location>
</feature>
<name>A0A6N7WXA2_9ACTN</name>
<reference evidence="3 4" key="1">
    <citation type="submission" date="2019-08" db="EMBL/GenBank/DDBJ databases">
        <title>In-depth cultivation of the pig gut microbiome towards novel bacterial diversity and tailored functional studies.</title>
        <authorList>
            <person name="Wylensek D."/>
            <person name="Hitch T.C.A."/>
            <person name="Clavel T."/>
        </authorList>
    </citation>
    <scope>NUCLEOTIDE SEQUENCE [LARGE SCALE GENOMIC DNA]</scope>
    <source>
        <strain evidence="3 4">WB01_CNA04</strain>
    </source>
</reference>
<accession>A0A6N7WXA2</accession>
<dbReference type="AlphaFoldDB" id="A0A6N7WXA2"/>
<dbReference type="EMBL" id="VUND01000003">
    <property type="protein sequence ID" value="MST61260.1"/>
    <property type="molecule type" value="Genomic_DNA"/>
</dbReference>
<protein>
    <submittedName>
        <fullName evidence="3">DUF4179 domain-containing protein</fullName>
    </submittedName>
</protein>
<keyword evidence="2" id="KW-1133">Transmembrane helix</keyword>
<feature type="transmembrane region" description="Helical" evidence="2">
    <location>
        <begin position="66"/>
        <end position="87"/>
    </location>
</feature>
<gene>
    <name evidence="3" type="ORF">FYJ69_10260</name>
</gene>
<organism evidence="3 4">
    <name type="scientific">Parafannyhessea umbonata</name>
    <dbReference type="NCBI Taxonomy" id="604330"/>
    <lineage>
        <taxon>Bacteria</taxon>
        <taxon>Bacillati</taxon>
        <taxon>Actinomycetota</taxon>
        <taxon>Coriobacteriia</taxon>
        <taxon>Coriobacteriales</taxon>
        <taxon>Atopobiaceae</taxon>
        <taxon>Parafannyhessea</taxon>
    </lineage>
</organism>
<comment type="caution">
    <text evidence="3">The sequence shown here is derived from an EMBL/GenBank/DDBJ whole genome shotgun (WGS) entry which is preliminary data.</text>
</comment>
<keyword evidence="2" id="KW-0812">Transmembrane</keyword>
<dbReference type="Gene3D" id="2.60.40.1630">
    <property type="entry name" value="bacillus anthracis domain"/>
    <property type="match status" value="1"/>
</dbReference>
<keyword evidence="2" id="KW-0472">Membrane</keyword>
<evidence type="ECO:0000256" key="1">
    <source>
        <dbReference type="SAM" id="MobiDB-lite"/>
    </source>
</evidence>
<evidence type="ECO:0000256" key="2">
    <source>
        <dbReference type="SAM" id="Phobius"/>
    </source>
</evidence>
<dbReference type="Proteomes" id="UP000434342">
    <property type="component" value="Unassembled WGS sequence"/>
</dbReference>
<feature type="compositionally biased region" description="Basic residues" evidence="1">
    <location>
        <begin position="47"/>
        <end position="59"/>
    </location>
</feature>
<evidence type="ECO:0000313" key="3">
    <source>
        <dbReference type="EMBL" id="MST61260.1"/>
    </source>
</evidence>